<comment type="caution">
    <text evidence="2">The sequence shown here is derived from an EMBL/GenBank/DDBJ whole genome shotgun (WGS) entry which is preliminary data.</text>
</comment>
<dbReference type="InterPro" id="IPR041413">
    <property type="entry name" value="MLTR_LBD"/>
</dbReference>
<dbReference type="EMBL" id="JAPNTZ010000025">
    <property type="protein sequence ID" value="MCY1145306.1"/>
    <property type="molecule type" value="Genomic_DNA"/>
</dbReference>
<accession>A0ABT4BFS8</accession>
<organism evidence="2 3">
    <name type="scientific">Paractinoplanes pyxinae</name>
    <dbReference type="NCBI Taxonomy" id="2997416"/>
    <lineage>
        <taxon>Bacteria</taxon>
        <taxon>Bacillati</taxon>
        <taxon>Actinomycetota</taxon>
        <taxon>Actinomycetes</taxon>
        <taxon>Micromonosporales</taxon>
        <taxon>Micromonosporaceae</taxon>
        <taxon>Paractinoplanes</taxon>
    </lineage>
</organism>
<feature type="domain" description="HTH cro/C1-type" evidence="1">
    <location>
        <begin position="34"/>
        <end position="81"/>
    </location>
</feature>
<evidence type="ECO:0000313" key="3">
    <source>
        <dbReference type="Proteomes" id="UP001151002"/>
    </source>
</evidence>
<dbReference type="PROSITE" id="PS50943">
    <property type="entry name" value="HTH_CROC1"/>
    <property type="match status" value="1"/>
</dbReference>
<dbReference type="CDD" id="cd00093">
    <property type="entry name" value="HTH_XRE"/>
    <property type="match status" value="1"/>
</dbReference>
<dbReference type="Pfam" id="PF13560">
    <property type="entry name" value="HTH_31"/>
    <property type="match status" value="1"/>
</dbReference>
<gene>
    <name evidence="2" type="ORF">OWR29_45520</name>
</gene>
<dbReference type="InterPro" id="IPR001387">
    <property type="entry name" value="Cro/C1-type_HTH"/>
</dbReference>
<proteinExistence type="predicted"/>
<dbReference type="Gene3D" id="3.30.450.180">
    <property type="match status" value="1"/>
</dbReference>
<dbReference type="RefSeq" id="WP_267569919.1">
    <property type="nucleotide sequence ID" value="NZ_JAPNTZ010000025.1"/>
</dbReference>
<dbReference type="PANTHER" id="PTHR35010">
    <property type="entry name" value="BLL4672 PROTEIN-RELATED"/>
    <property type="match status" value="1"/>
</dbReference>
<keyword evidence="3" id="KW-1185">Reference proteome</keyword>
<dbReference type="SMART" id="SM00530">
    <property type="entry name" value="HTH_XRE"/>
    <property type="match status" value="1"/>
</dbReference>
<protein>
    <submittedName>
        <fullName evidence="2">Helix-turn-helix transcriptional regulator</fullName>
    </submittedName>
</protein>
<evidence type="ECO:0000259" key="1">
    <source>
        <dbReference type="PROSITE" id="PS50943"/>
    </source>
</evidence>
<dbReference type="SUPFAM" id="SSF47413">
    <property type="entry name" value="lambda repressor-like DNA-binding domains"/>
    <property type="match status" value="1"/>
</dbReference>
<dbReference type="Gene3D" id="1.10.260.40">
    <property type="entry name" value="lambda repressor-like DNA-binding domains"/>
    <property type="match status" value="1"/>
</dbReference>
<evidence type="ECO:0000313" key="2">
    <source>
        <dbReference type="EMBL" id="MCY1145306.1"/>
    </source>
</evidence>
<reference evidence="2" key="1">
    <citation type="submission" date="2022-11" db="EMBL/GenBank/DDBJ databases">
        <authorList>
            <person name="Somphong A."/>
            <person name="Phongsopitanun W."/>
        </authorList>
    </citation>
    <scope>NUCLEOTIDE SEQUENCE</scope>
    <source>
        <strain evidence="2">Pm04-4</strain>
    </source>
</reference>
<dbReference type="Proteomes" id="UP001151002">
    <property type="component" value="Unassembled WGS sequence"/>
</dbReference>
<sequence>MGDNELGSFLRARRAEVTPAEVGLPPGQRRRTPGLRRAEVAMLAGVSVEYLIRLEQGRDRHPSPQVLAALAGPLRLTASERAHLQRLTKMSGASCVGLAQEPVRTVRPGLRAVLDQMEPAAAMLVNQVGDVLAYTTGFRRLAGPIGLLDGDRPNLNRYVFADQRAREAYPDWSHVADEQVAALKDGPPRPNFAHELIALSGHEFAERLDRVPGLPRAHGVLRLHHPEAGSLRLAYEILSVPGDTGLRLVVQLPADEATAEALRAISPLRLVANRAGGGPVEQQGAFPLVAGQ</sequence>
<name>A0ABT4BFS8_9ACTN</name>
<dbReference type="Pfam" id="PF17765">
    <property type="entry name" value="MLTR_LBD"/>
    <property type="match status" value="1"/>
</dbReference>
<dbReference type="InterPro" id="IPR010982">
    <property type="entry name" value="Lambda_DNA-bd_dom_sf"/>
</dbReference>
<dbReference type="PANTHER" id="PTHR35010:SF2">
    <property type="entry name" value="BLL4672 PROTEIN"/>
    <property type="match status" value="1"/>
</dbReference>